<sequence length="439" mass="48705">MSFDTSTDASSAVAVAERVSHNSTPSAGSKRKFGDEVVGTSNSENKEFDQSPRPLKKVRSSSYVPTPESVRKPGDSVLGKRQCEDLGPDDVDNDESNQARRLLKKARPSSEGVREARNAILDEDQHERVPWDDLSHVPAPQREQVKAIFEGVVRGIEHLKGESDAIYKIKENIEVTEEEARKAEKAAFVKMALGIKDPAPPMAAPVNNIDPHRADRPIWQHGRPARTLFSARRGDVERPDQKHVNRRVNFEEDDEVRDPSVYRNPLTNTHASLREMREKRARQRTAADKAEHEADLAAVRQAREQAEAEGLTPAESITKAAAAKNIKKSSKADKGQQRKDSTTLKKDSKASKEQQNKDTNTLTPKSSTANNGKSKDTPINLDDDAGVHNSPLAQTTGAERIQKPKEGKHKKLQRAERAQKKKERKDKIAAWSTAAQSEA</sequence>
<evidence type="ECO:0000313" key="2">
    <source>
        <dbReference type="EMBL" id="KAK5101471.1"/>
    </source>
</evidence>
<keyword evidence="3" id="KW-1185">Reference proteome</keyword>
<feature type="compositionally biased region" description="Basic and acidic residues" evidence="1">
    <location>
        <begin position="285"/>
        <end position="306"/>
    </location>
</feature>
<dbReference type="Proteomes" id="UP001345013">
    <property type="component" value="Unassembled WGS sequence"/>
</dbReference>
<feature type="region of interest" description="Disordered" evidence="1">
    <location>
        <begin position="248"/>
        <end position="439"/>
    </location>
</feature>
<comment type="caution">
    <text evidence="2">The sequence shown here is derived from an EMBL/GenBank/DDBJ whole genome shotgun (WGS) entry which is preliminary data.</text>
</comment>
<proteinExistence type="predicted"/>
<feature type="compositionally biased region" description="Basic and acidic residues" evidence="1">
    <location>
        <begin position="330"/>
        <end position="356"/>
    </location>
</feature>
<evidence type="ECO:0000313" key="3">
    <source>
        <dbReference type="Proteomes" id="UP001345013"/>
    </source>
</evidence>
<feature type="compositionally biased region" description="Acidic residues" evidence="1">
    <location>
        <begin position="86"/>
        <end position="95"/>
    </location>
</feature>
<feature type="region of interest" description="Disordered" evidence="1">
    <location>
        <begin position="1"/>
        <end position="121"/>
    </location>
</feature>
<accession>A0ABR0KNE9</accession>
<feature type="compositionally biased region" description="Polar residues" evidence="1">
    <location>
        <begin position="357"/>
        <end position="372"/>
    </location>
</feature>
<protein>
    <submittedName>
        <fullName evidence="2">Uncharacterized protein</fullName>
    </submittedName>
</protein>
<feature type="compositionally biased region" description="Low complexity" evidence="1">
    <location>
        <begin position="1"/>
        <end position="16"/>
    </location>
</feature>
<evidence type="ECO:0000256" key="1">
    <source>
        <dbReference type="SAM" id="MobiDB-lite"/>
    </source>
</evidence>
<gene>
    <name evidence="2" type="ORF">LTR24_000527</name>
</gene>
<reference evidence="2 3" key="1">
    <citation type="submission" date="2023-08" db="EMBL/GenBank/DDBJ databases">
        <title>Black Yeasts Isolated from many extreme environments.</title>
        <authorList>
            <person name="Coleine C."/>
            <person name="Stajich J.E."/>
            <person name="Selbmann L."/>
        </authorList>
    </citation>
    <scope>NUCLEOTIDE SEQUENCE [LARGE SCALE GENOMIC DNA]</scope>
    <source>
        <strain evidence="2 3">CCFEE 5885</strain>
    </source>
</reference>
<organism evidence="2 3">
    <name type="scientific">Lithohypha guttulata</name>
    <dbReference type="NCBI Taxonomy" id="1690604"/>
    <lineage>
        <taxon>Eukaryota</taxon>
        <taxon>Fungi</taxon>
        <taxon>Dikarya</taxon>
        <taxon>Ascomycota</taxon>
        <taxon>Pezizomycotina</taxon>
        <taxon>Eurotiomycetes</taxon>
        <taxon>Chaetothyriomycetidae</taxon>
        <taxon>Chaetothyriales</taxon>
        <taxon>Trichomeriaceae</taxon>
        <taxon>Lithohypha</taxon>
    </lineage>
</organism>
<dbReference type="EMBL" id="JAVRRG010000004">
    <property type="protein sequence ID" value="KAK5101471.1"/>
    <property type="molecule type" value="Genomic_DNA"/>
</dbReference>
<name>A0ABR0KNE9_9EURO</name>